<feature type="chain" id="PRO_5038602768" evidence="4">
    <location>
        <begin position="33"/>
        <end position="2080"/>
    </location>
</feature>
<dbReference type="Pfam" id="PF18080">
    <property type="entry name" value="Gal_mutarotas_3"/>
    <property type="match status" value="1"/>
</dbReference>
<evidence type="ECO:0000259" key="5">
    <source>
        <dbReference type="PROSITE" id="PS51175"/>
    </source>
</evidence>
<keyword evidence="3" id="KW-1133">Transmembrane helix</keyword>
<dbReference type="PROSITE" id="PS51175">
    <property type="entry name" value="CBM6"/>
    <property type="match status" value="1"/>
</dbReference>
<evidence type="ECO:0000256" key="4">
    <source>
        <dbReference type="SAM" id="SignalP"/>
    </source>
</evidence>
<dbReference type="InterPro" id="IPR025706">
    <property type="entry name" value="Endoa_GalNAc"/>
</dbReference>
<accession>A0A9D2U182</accession>
<dbReference type="Gene3D" id="3.20.20.80">
    <property type="entry name" value="Glycosidases"/>
    <property type="match status" value="1"/>
</dbReference>
<evidence type="ECO:0000256" key="1">
    <source>
        <dbReference type="SAM" id="Coils"/>
    </source>
</evidence>
<dbReference type="EMBL" id="DWUV01000126">
    <property type="protein sequence ID" value="HJD34226.1"/>
    <property type="molecule type" value="Genomic_DNA"/>
</dbReference>
<dbReference type="Pfam" id="PF17451">
    <property type="entry name" value="Glyco_hyd_101C"/>
    <property type="match status" value="1"/>
</dbReference>
<dbReference type="Pfam" id="PF07554">
    <property type="entry name" value="FIVAR"/>
    <property type="match status" value="3"/>
</dbReference>
<feature type="domain" description="CBM6" evidence="5">
    <location>
        <begin position="187"/>
        <end position="316"/>
    </location>
</feature>
<keyword evidence="3" id="KW-0472">Membrane</keyword>
<dbReference type="Pfam" id="PF12905">
    <property type="entry name" value="Glyco_hydro_101"/>
    <property type="match status" value="1"/>
</dbReference>
<dbReference type="Pfam" id="PF17974">
    <property type="entry name" value="GalBD_like"/>
    <property type="match status" value="1"/>
</dbReference>
<dbReference type="InterPro" id="IPR035364">
    <property type="entry name" value="Beta_sandwich_GH101"/>
</dbReference>
<dbReference type="SMR" id="A0A9D2U182"/>
<dbReference type="SUPFAM" id="SSF49373">
    <property type="entry name" value="Invasin/intimin cell-adhesion fragments"/>
    <property type="match status" value="2"/>
</dbReference>
<dbReference type="InterPro" id="IPR008979">
    <property type="entry name" value="Galactose-bd-like_sf"/>
</dbReference>
<dbReference type="SMART" id="SM00635">
    <property type="entry name" value="BID_2"/>
    <property type="match status" value="2"/>
</dbReference>
<keyword evidence="1" id="KW-0175">Coiled coil</keyword>
<feature type="transmembrane region" description="Helical" evidence="3">
    <location>
        <begin position="2057"/>
        <end position="2077"/>
    </location>
</feature>
<proteinExistence type="predicted"/>
<feature type="signal peptide" evidence="4">
    <location>
        <begin position="1"/>
        <end position="32"/>
    </location>
</feature>
<dbReference type="Pfam" id="PF02368">
    <property type="entry name" value="Big_2"/>
    <property type="match status" value="1"/>
</dbReference>
<dbReference type="InterPro" id="IPR003343">
    <property type="entry name" value="Big_2"/>
</dbReference>
<feature type="region of interest" description="Disordered" evidence="2">
    <location>
        <begin position="1997"/>
        <end position="2051"/>
    </location>
</feature>
<evidence type="ECO:0000256" key="2">
    <source>
        <dbReference type="SAM" id="MobiDB-lite"/>
    </source>
</evidence>
<dbReference type="InterPro" id="IPR005084">
    <property type="entry name" value="CBM6"/>
</dbReference>
<dbReference type="SUPFAM" id="SSF49785">
    <property type="entry name" value="Galactose-binding domain-like"/>
    <property type="match status" value="3"/>
</dbReference>
<dbReference type="InterPro" id="IPR040502">
    <property type="entry name" value="GH101_dom-6"/>
</dbReference>
<dbReference type="Proteomes" id="UP000823897">
    <property type="component" value="Unassembled WGS sequence"/>
</dbReference>
<evidence type="ECO:0000313" key="7">
    <source>
        <dbReference type="Proteomes" id="UP000823897"/>
    </source>
</evidence>
<dbReference type="Gene3D" id="2.70.98.10">
    <property type="match status" value="1"/>
</dbReference>
<reference evidence="6" key="2">
    <citation type="submission" date="2021-04" db="EMBL/GenBank/DDBJ databases">
        <authorList>
            <person name="Gilroy R."/>
        </authorList>
    </citation>
    <scope>NUCLEOTIDE SEQUENCE</scope>
    <source>
        <strain evidence="6">ChiGjej3B3-11674</strain>
    </source>
</reference>
<dbReference type="GO" id="GO:0033926">
    <property type="term" value="F:endo-alpha-N-acetylgalactosaminidase activity"/>
    <property type="evidence" value="ECO:0007669"/>
    <property type="project" value="InterPro"/>
</dbReference>
<gene>
    <name evidence="6" type="ORF">H9911_06790</name>
</gene>
<dbReference type="Gene3D" id="2.60.120.260">
    <property type="entry name" value="Galactose-binding domain-like"/>
    <property type="match status" value="5"/>
</dbReference>
<dbReference type="InterPro" id="IPR008964">
    <property type="entry name" value="Invasin/intimin_cell_adhesion"/>
</dbReference>
<protein>
    <submittedName>
        <fullName evidence="6">FIVAR domain-containing protein</fullName>
    </submittedName>
</protein>
<name>A0A9D2U182_9FIRM</name>
<evidence type="ECO:0000256" key="3">
    <source>
        <dbReference type="SAM" id="Phobius"/>
    </source>
</evidence>
<keyword evidence="4" id="KW-0732">Signal</keyword>
<keyword evidence="3" id="KW-0812">Transmembrane</keyword>
<dbReference type="Gene3D" id="2.60.40.1080">
    <property type="match status" value="2"/>
</dbReference>
<feature type="compositionally biased region" description="Low complexity" evidence="2">
    <location>
        <begin position="2009"/>
        <end position="2046"/>
    </location>
</feature>
<sequence>MRKKAGRALSASVAAVCLLTSVDFSGMGSVLAAGQPSADVPWTTTRYELEDGRTFTGTGATQDIAIKTGNRFSGGRAIDTMDKNGDGAGVAIEPTVTENGLYQVVLGYSKGRAYAEGKIALYKNDTRIDYFETKTTGTDPGVEPVVQSDAIAVRLEDGDELSLRSDTGDATDAVACFDYLDISLWGGRYEAENGEFTLDSMEAEAVENASGGMAVDGFEKTDGAGVEFPFTIPADDTYYLTLGYTRINYEIADQIGVYVDGERAGEITLKSGGNTGDYIESDPVEMQLAEGSKITVKISESDGDQGLLMMDYLKIQPKTTRVAQDSDPAFTSKILRVMAGDEITVPVKNVAEGTALSYESSAPEVASVDAASGKITAAAAGEAVITATAGEITFTCKIQVVDAEEELAVPVSSYEAEEGELIAGDKADPVIKSGSTFSGGKWVEIYDAGTGAAVKITPDIQEQGEYSLTMRYAKGSMYPNDSVSVYVNSQKVGDFYMDSGSLTATRNTNTIVTELKPGDVVMVRKDNGQNSLFRYDYLMFSPVTTVPVRGLTMDEEQVTVADQETYQVKYTLSPEYATDDLVWSSDNTDVAEADGGMIWARGEGEAVITAKSIYNDAIQAQMKVTVVPNDKMESIASADMEVRIDKTYPRVMEYRMTGSGNTMDGNSQPMDTIRINGTDYKPEVTFEKTAGDTAVYTVYVKELDATLTIQAKVEGTILKMDFTDIKESEDKSKRIFTIELPDQNLVTVSSREETAQFAGSKMQPDITKSGDQYIDLTTVTAEADDENFNYAFLSNGKVAAGIRSNAYSTSDGDQGAPRRVIKATDAEGSSFRTSIRSGSWVWRREDYTKKFITYDEDGNAGDVQTKTYEDTPNTNDMPLVYVALAEDLNGTGTVDWQDAGIRFRDIMETAIGMDKIPDAVVQRLIMPQAGEGNYPFISSLDETKRVYLNTDGLGQIILDKYHNLGYWGDFSVYDDHLGGLIDFRKFVSDATNKYNGFVGVHSNFTEVFAKTNQFSTESVQMSADGLTPNSKGYKAYGFFLHQCYMADDTWEALFGQRRDSMKMFVEDVPDLGFIYSDVYYWNGWRGQRLIDDYTANGLAYFVEWPYISEEASVWAHWAVEKDYSPASNKGYSSDIARFIFNHTKDRWDNNASKCDNERVPNSCNLLMGADTTSYEGWVHDGVNQYDYIIEKVFNNNLPTKYMQHFPIIRMDKDAEGWGEHIWFEDGLEVYRDADGRRVMEKDGKLVYTEDAYLIPWDEGDMQTVNSDEDKEVKLYHWNENGGTTTWELSDSWSGLGTVYLYKLTDLGKTDEQVISVNNGTITLSNIEAKTPYVIYKGEAAPTEDVNYGDGTFVKDPGFNYGDLREWTVVSGNPEVRKNDNEGDLQSTINKYDGNLRNYELIIPDSQETEVTQTVTGLNGGEEYAASVMVEVEQGKERMASIKVDCGGETVENYTTKSILEQYDAYDSKAGTYMLRMRVVFKVPEGEDSATIRLCAAEGEGKVRFDNVRVYDTTTPEAPEDAENVVFYQDFEYGKRTDPEVRAENKATYESYYPFNLGSAGGIREARAMLQSRHDPYTQNNKNAGWDPATIMVDMALDGDHSLSVITDSLGAAFQTTPQTIRFENGHTYRISFIYQNALDDTFAFVLGADQNSEPIYQESLKATPAKTGNKTFTYEFTSTSDQTWFSINRVNRDVVVSENPNPFVIDNILVEDLTEEVEPSVDKSGLEALYDQYKDLDKSGYTKETWEAFTDALKAAEKVLKDEEADQDQVDAAKEELQTAADGLRVSKSNLEYWLNSAKTHVANGDTAGLVESVQQMFDDAIAQGEAVMAMENPAKDEVFNTTLKLMLAVQALDMKAGDKTDLEMALELADMIDPDKYTEDGQEAFLAAKEAAEAVMADGDAMQADVDSAWSALVDAMSALRLKADKAALEDLLDSVAGLDLSQYTEESAQAFSTALAAANAVLADITLTADDQQKVDDAVQTLAAAKEALVLKDDASAGNEGGSQEPGSGDSNTGDGSGSSESGNNAGGNNADTNAGGSSNGNSAKAAKTGDTAPVGAMLAVMVLAVVLAGGVKVLRRR</sequence>
<dbReference type="InterPro" id="IPR014718">
    <property type="entry name" value="GH-type_carb-bd"/>
</dbReference>
<dbReference type="Gene3D" id="1.20.1270.90">
    <property type="entry name" value="AF1782-like"/>
    <property type="match status" value="1"/>
</dbReference>
<dbReference type="GO" id="GO:0030246">
    <property type="term" value="F:carbohydrate binding"/>
    <property type="evidence" value="ECO:0007669"/>
    <property type="project" value="InterPro"/>
</dbReference>
<dbReference type="InterPro" id="IPR049314">
    <property type="entry name" value="GH101_dom-5"/>
</dbReference>
<feature type="coiled-coil region" evidence="1">
    <location>
        <begin position="1753"/>
        <end position="1780"/>
    </location>
</feature>
<reference evidence="6" key="1">
    <citation type="journal article" date="2021" name="PeerJ">
        <title>Extensive microbial diversity within the chicken gut microbiome revealed by metagenomics and culture.</title>
        <authorList>
            <person name="Gilroy R."/>
            <person name="Ravi A."/>
            <person name="Getino M."/>
            <person name="Pursley I."/>
            <person name="Horton D.L."/>
            <person name="Alikhan N.F."/>
            <person name="Baker D."/>
            <person name="Gharbi K."/>
            <person name="Hall N."/>
            <person name="Watson M."/>
            <person name="Adriaenssens E.M."/>
            <person name="Foster-Nyarko E."/>
            <person name="Jarju S."/>
            <person name="Secka A."/>
            <person name="Antonio M."/>
            <person name="Oren A."/>
            <person name="Chaudhuri R.R."/>
            <person name="La Ragione R."/>
            <person name="Hildebrand F."/>
            <person name="Pallen M.J."/>
        </authorList>
    </citation>
    <scope>NUCLEOTIDE SEQUENCE</scope>
    <source>
        <strain evidence="6">ChiGjej3B3-11674</strain>
    </source>
</reference>
<evidence type="ECO:0000313" key="6">
    <source>
        <dbReference type="EMBL" id="HJD34226.1"/>
    </source>
</evidence>
<dbReference type="InterPro" id="IPR040633">
    <property type="entry name" value="Gal_mutarotas_3"/>
</dbReference>
<dbReference type="Gene3D" id="1.20.1270.70">
    <property type="entry name" value="Designed single chain three-helix bundle"/>
    <property type="match status" value="2"/>
</dbReference>
<dbReference type="Pfam" id="PF21466">
    <property type="entry name" value="GH101_dom-5"/>
    <property type="match status" value="1"/>
</dbReference>
<dbReference type="InterPro" id="IPR013780">
    <property type="entry name" value="Glyco_hydro_b"/>
</dbReference>
<organism evidence="6 7">
    <name type="scientific">Candidatus Mediterraneibacter tabaqchaliae</name>
    <dbReference type="NCBI Taxonomy" id="2838689"/>
    <lineage>
        <taxon>Bacteria</taxon>
        <taxon>Bacillati</taxon>
        <taxon>Bacillota</taxon>
        <taxon>Clostridia</taxon>
        <taxon>Lachnospirales</taxon>
        <taxon>Lachnospiraceae</taxon>
        <taxon>Mediterraneibacter</taxon>
    </lineage>
</organism>
<comment type="caution">
    <text evidence="6">The sequence shown here is derived from an EMBL/GenBank/DDBJ whole genome shotgun (WGS) entry which is preliminary data.</text>
</comment>
<dbReference type="Gene3D" id="2.60.40.1180">
    <property type="entry name" value="Golgi alpha-mannosidase II"/>
    <property type="match status" value="1"/>
</dbReference>